<evidence type="ECO:0000313" key="3">
    <source>
        <dbReference type="Proteomes" id="UP000444721"/>
    </source>
</evidence>
<dbReference type="VEuPathDB" id="AmoebaDB:NF0042710"/>
<comment type="caution">
    <text evidence="2">The sequence shown here is derived from an EMBL/GenBank/DDBJ whole genome shotgun (WGS) entry which is preliminary data.</text>
</comment>
<dbReference type="GO" id="GO:0006913">
    <property type="term" value="P:nucleocytoplasmic transport"/>
    <property type="evidence" value="ECO:0007669"/>
    <property type="project" value="TreeGrafter"/>
</dbReference>
<dbReference type="Pfam" id="PF13516">
    <property type="entry name" value="LRR_6"/>
    <property type="match status" value="6"/>
</dbReference>
<dbReference type="GeneID" id="68120617"/>
<accession>A0A6A5C2T4</accession>
<dbReference type="GO" id="GO:0005829">
    <property type="term" value="C:cytosol"/>
    <property type="evidence" value="ECO:0007669"/>
    <property type="project" value="TreeGrafter"/>
</dbReference>
<dbReference type="VEuPathDB" id="AmoebaDB:FDP41_013402"/>
<dbReference type="PANTHER" id="PTHR24113:SF15">
    <property type="entry name" value="NACHT DOMAIN-CONTAINING PROTEIN"/>
    <property type="match status" value="1"/>
</dbReference>
<dbReference type="PANTHER" id="PTHR24113">
    <property type="entry name" value="RAN GTPASE-ACTIVATING PROTEIN 1"/>
    <property type="match status" value="1"/>
</dbReference>
<protein>
    <recommendedName>
        <fullName evidence="4">F-box domain-containing protein</fullName>
    </recommendedName>
</protein>
<dbReference type="RefSeq" id="XP_044564901.1">
    <property type="nucleotide sequence ID" value="XM_044704029.1"/>
</dbReference>
<dbReference type="InterPro" id="IPR032675">
    <property type="entry name" value="LRR_dom_sf"/>
</dbReference>
<dbReference type="GO" id="GO:0005096">
    <property type="term" value="F:GTPase activator activity"/>
    <property type="evidence" value="ECO:0007669"/>
    <property type="project" value="InterPro"/>
</dbReference>
<evidence type="ECO:0000313" key="2">
    <source>
        <dbReference type="EMBL" id="KAF0980188.1"/>
    </source>
</evidence>
<dbReference type="InterPro" id="IPR027038">
    <property type="entry name" value="RanGap"/>
</dbReference>
<evidence type="ECO:0008006" key="4">
    <source>
        <dbReference type="Google" id="ProtNLM"/>
    </source>
</evidence>
<proteinExistence type="predicted"/>
<dbReference type="GO" id="GO:0031267">
    <property type="term" value="F:small GTPase binding"/>
    <property type="evidence" value="ECO:0007669"/>
    <property type="project" value="TreeGrafter"/>
</dbReference>
<dbReference type="EMBL" id="VFQX01000019">
    <property type="protein sequence ID" value="KAF0980188.1"/>
    <property type="molecule type" value="Genomic_DNA"/>
</dbReference>
<dbReference type="SMART" id="SM00367">
    <property type="entry name" value="LRR_CC"/>
    <property type="match status" value="5"/>
</dbReference>
<dbReference type="VEuPathDB" id="AmoebaDB:NfTy_029180"/>
<dbReference type="GO" id="GO:0005634">
    <property type="term" value="C:nucleus"/>
    <property type="evidence" value="ECO:0007669"/>
    <property type="project" value="TreeGrafter"/>
</dbReference>
<evidence type="ECO:0000256" key="1">
    <source>
        <dbReference type="SAM" id="MobiDB-lite"/>
    </source>
</evidence>
<name>A0A6A5C2T4_NAEFO</name>
<dbReference type="SMART" id="SM00368">
    <property type="entry name" value="LRR_RI"/>
    <property type="match status" value="4"/>
</dbReference>
<organism evidence="2 3">
    <name type="scientific">Naegleria fowleri</name>
    <name type="common">Brain eating amoeba</name>
    <dbReference type="NCBI Taxonomy" id="5763"/>
    <lineage>
        <taxon>Eukaryota</taxon>
        <taxon>Discoba</taxon>
        <taxon>Heterolobosea</taxon>
        <taxon>Tetramitia</taxon>
        <taxon>Eutetramitia</taxon>
        <taxon>Vahlkampfiidae</taxon>
        <taxon>Naegleria</taxon>
    </lineage>
</organism>
<feature type="region of interest" description="Disordered" evidence="1">
    <location>
        <begin position="1"/>
        <end position="21"/>
    </location>
</feature>
<dbReference type="SUPFAM" id="SSF52047">
    <property type="entry name" value="RNI-like"/>
    <property type="match status" value="1"/>
</dbReference>
<dbReference type="OrthoDB" id="120976at2759"/>
<sequence length="417" mass="47092">MASSSNSLLLNRKQEPPTKNQESLNFHEEILSVQHQIQKEQHASSSPMMMIEEIPSEIWLDHIFTFLEGKILLNTCMFVSKQWKEYVKKTTCSLLNLSIRADTSTKRDLIFSNLYLEHVESLDLSFNGLSKRGIVHWAKFGHKFTELTGLNLKFNMLRDSAIIVLAQLECLKKLKHLNLASNKIDTEGFEAIVKSPYFSNITTLQLQENQIGLEDLSIQPSQVTLSQLTYLDLNQNCITTHGMQFLSTCPAFQNLTYLNLSKNSLNEHALKYLANGVFTKLETLDLNGCSILDSGIIQLASGNIHHLTCLNLARNGIGDSAVSALVSSTRVSHLQKLILSHNRITNVGSSSIASCPHLKKLKHLSLIRNSIDEKGQKALLDRFPDMIHLQLPQLSSKQSEFETFFNAMDKISNRYNY</sequence>
<keyword evidence="3" id="KW-1185">Reference proteome</keyword>
<dbReference type="InterPro" id="IPR001611">
    <property type="entry name" value="Leu-rich_rpt"/>
</dbReference>
<dbReference type="InterPro" id="IPR006553">
    <property type="entry name" value="Leu-rich_rpt_Cys-con_subtyp"/>
</dbReference>
<dbReference type="GO" id="GO:0048471">
    <property type="term" value="C:perinuclear region of cytoplasm"/>
    <property type="evidence" value="ECO:0007669"/>
    <property type="project" value="TreeGrafter"/>
</dbReference>
<gene>
    <name evidence="2" type="ORF">FDP41_013402</name>
</gene>
<dbReference type="Gene3D" id="3.80.10.10">
    <property type="entry name" value="Ribonuclease Inhibitor"/>
    <property type="match status" value="3"/>
</dbReference>
<dbReference type="PROSITE" id="PS51450">
    <property type="entry name" value="LRR"/>
    <property type="match status" value="1"/>
</dbReference>
<dbReference type="AlphaFoldDB" id="A0A6A5C2T4"/>
<dbReference type="Proteomes" id="UP000444721">
    <property type="component" value="Unassembled WGS sequence"/>
</dbReference>
<reference evidence="2 3" key="1">
    <citation type="journal article" date="2019" name="Sci. Rep.">
        <title>Nanopore sequencing improves the draft genome of the human pathogenic amoeba Naegleria fowleri.</title>
        <authorList>
            <person name="Liechti N."/>
            <person name="Schurch N."/>
            <person name="Bruggmann R."/>
            <person name="Wittwer M."/>
        </authorList>
    </citation>
    <scope>NUCLEOTIDE SEQUENCE [LARGE SCALE GENOMIC DNA]</scope>
    <source>
        <strain evidence="2 3">ATCC 30894</strain>
    </source>
</reference>